<dbReference type="Proteomes" id="UP000620124">
    <property type="component" value="Unassembled WGS sequence"/>
</dbReference>
<proteinExistence type="predicted"/>
<gene>
    <name evidence="2" type="ORF">MVEN_00217300</name>
</gene>
<name>A0A8H6Z145_9AGAR</name>
<reference evidence="2" key="1">
    <citation type="submission" date="2020-05" db="EMBL/GenBank/DDBJ databases">
        <title>Mycena genomes resolve the evolution of fungal bioluminescence.</title>
        <authorList>
            <person name="Tsai I.J."/>
        </authorList>
    </citation>
    <scope>NUCLEOTIDE SEQUENCE</scope>
    <source>
        <strain evidence="2">CCC161011</strain>
    </source>
</reference>
<evidence type="ECO:0000256" key="1">
    <source>
        <dbReference type="SAM" id="MobiDB-lite"/>
    </source>
</evidence>
<dbReference type="AlphaFoldDB" id="A0A8H6Z145"/>
<comment type="caution">
    <text evidence="2">The sequence shown here is derived from an EMBL/GenBank/DDBJ whole genome shotgun (WGS) entry which is preliminary data.</text>
</comment>
<keyword evidence="3" id="KW-1185">Reference proteome</keyword>
<protein>
    <submittedName>
        <fullName evidence="2">Uncharacterized protein</fullName>
    </submittedName>
</protein>
<evidence type="ECO:0000313" key="3">
    <source>
        <dbReference type="Proteomes" id="UP000620124"/>
    </source>
</evidence>
<dbReference type="EMBL" id="JACAZI010000002">
    <property type="protein sequence ID" value="KAF7368912.1"/>
    <property type="molecule type" value="Genomic_DNA"/>
</dbReference>
<organism evidence="2 3">
    <name type="scientific">Mycena venus</name>
    <dbReference type="NCBI Taxonomy" id="2733690"/>
    <lineage>
        <taxon>Eukaryota</taxon>
        <taxon>Fungi</taxon>
        <taxon>Dikarya</taxon>
        <taxon>Basidiomycota</taxon>
        <taxon>Agaricomycotina</taxon>
        <taxon>Agaricomycetes</taxon>
        <taxon>Agaricomycetidae</taxon>
        <taxon>Agaricales</taxon>
        <taxon>Marasmiineae</taxon>
        <taxon>Mycenaceae</taxon>
        <taxon>Mycena</taxon>
    </lineage>
</organism>
<accession>A0A8H6Z145</accession>
<dbReference type="InterPro" id="IPR023213">
    <property type="entry name" value="CAT-like_dom_sf"/>
</dbReference>
<dbReference type="OrthoDB" id="2965451at2759"/>
<dbReference type="Gene3D" id="3.30.559.10">
    <property type="entry name" value="Chloramphenicol acetyltransferase-like domain"/>
    <property type="match status" value="1"/>
</dbReference>
<sequence>MFTRVIFRAPPALASPFRLQVVWAIIRVRNSLLACKIDMAPGCYDEARFVYTPPSSPKHALEEAGRALTVHDSNKTGPELDEDFITGKRKLSAQFLSHMDVARHKEVSPGIDEFHMALSVLHAITDGTSGHANTILTFLGGSETPGGPLRTDEDLLKILEMEWTVRWGQRCASFEVITPSAEARLPQPRSRFQAAALKIDSMNVHRRAIGAHAFPRIPSQFTKQTLLDVKFDRAQTAVLVTKCKSERVTLQNTVFALCNFAWIRTARNHPEISAPKTLPMLFYTAISLRRHLTPISLLASAMSLALGYGNIVLPAFLPSSADPCAMFWLRARSVQSQMRKQTQSPLLLARSQILSAERARRAKAFARQDDEADGTLPPSLPRTQQPPAQAPGKSGVPSVALMGISHLGDLGATYQMERYPPIEFLDSVGHSRKAKGGILLFTRSAQSCFSMMLEWDAAAFPPGLVEEFWGYFVSGVHEFILEESRSQSKL</sequence>
<feature type="region of interest" description="Disordered" evidence="1">
    <location>
        <begin position="364"/>
        <end position="395"/>
    </location>
</feature>
<evidence type="ECO:0000313" key="2">
    <source>
        <dbReference type="EMBL" id="KAF7368912.1"/>
    </source>
</evidence>